<dbReference type="InterPro" id="IPR002509">
    <property type="entry name" value="NODB_dom"/>
</dbReference>
<dbReference type="InterPro" id="IPR045235">
    <property type="entry name" value="PuuE_HpPgdA-like"/>
</dbReference>
<gene>
    <name evidence="2" type="ORF">BC6307_21410</name>
</gene>
<dbReference type="RefSeq" id="WP_066419419.1">
    <property type="nucleotide sequence ID" value="NZ_CP018866.1"/>
</dbReference>
<dbReference type="SUPFAM" id="SSF88713">
    <property type="entry name" value="Glycoside hydrolase/deacetylase"/>
    <property type="match status" value="1"/>
</dbReference>
<sequence>MKKAYLTIDIEEWYHLDYLKTYEVNKNEVETIPQIFDFLDMLDKLNIKATFFTLAELAHKHADIIRDIRDRGHEIGCHGLDHELLYNKTDADFKEQVIEGKKILDTVLGADVVKGYRASCFSMDRKKLDILKECGYSYDSSYICFAEHPLYGSLDLSGYEKVEDLTYKNGDFLEFEIPTYKIGKYNIPISGGGYLRLFPFPVISSLIKKYFKEQNNFILYLHPFELTDISLPYPSDLPFKHKFRASVGRKGNLKKLKKVLLMLRKEGAEFRTLEQELNSITNSEG</sequence>
<reference evidence="2 3" key="1">
    <citation type="submission" date="2016-12" db="EMBL/GenBank/DDBJ databases">
        <title>The whole genome sequencing and assembly of Bacillus cohnii DSM 6307T strain.</title>
        <authorList>
            <person name="Lee Y.-J."/>
            <person name="Yi H."/>
            <person name="Bahn Y.-S."/>
            <person name="Kim J.F."/>
            <person name="Lee D.-W."/>
        </authorList>
    </citation>
    <scope>NUCLEOTIDE SEQUENCE [LARGE SCALE GENOMIC DNA]</scope>
    <source>
        <strain evidence="2 3">DSM 6307</strain>
    </source>
</reference>
<dbReference type="PANTHER" id="PTHR47561">
    <property type="entry name" value="POLYSACCHARIDE DEACETYLASE FAMILY PROTEIN (AFU_ORTHOLOGUE AFUA_6G05030)"/>
    <property type="match status" value="1"/>
</dbReference>
<organism evidence="2 3">
    <name type="scientific">Sutcliffiella cohnii</name>
    <dbReference type="NCBI Taxonomy" id="33932"/>
    <lineage>
        <taxon>Bacteria</taxon>
        <taxon>Bacillati</taxon>
        <taxon>Bacillota</taxon>
        <taxon>Bacilli</taxon>
        <taxon>Bacillales</taxon>
        <taxon>Bacillaceae</taxon>
        <taxon>Sutcliffiella</taxon>
    </lineage>
</organism>
<dbReference type="InterPro" id="IPR022560">
    <property type="entry name" value="DUF3473"/>
</dbReference>
<evidence type="ECO:0000313" key="3">
    <source>
        <dbReference type="Proteomes" id="UP000215224"/>
    </source>
</evidence>
<name>A0A223KVY5_9BACI</name>
<dbReference type="Pfam" id="PF11959">
    <property type="entry name" value="DUF3473"/>
    <property type="match status" value="1"/>
</dbReference>
<dbReference type="PROSITE" id="PS51677">
    <property type="entry name" value="NODB"/>
    <property type="match status" value="1"/>
</dbReference>
<dbReference type="GO" id="GO:0016810">
    <property type="term" value="F:hydrolase activity, acting on carbon-nitrogen (but not peptide) bonds"/>
    <property type="evidence" value="ECO:0007669"/>
    <property type="project" value="InterPro"/>
</dbReference>
<dbReference type="Proteomes" id="UP000215224">
    <property type="component" value="Chromosome"/>
</dbReference>
<accession>A0A223KVY5</accession>
<dbReference type="InterPro" id="IPR011330">
    <property type="entry name" value="Glyco_hydro/deAcase_b/a-brl"/>
</dbReference>
<keyword evidence="3" id="KW-1185">Reference proteome</keyword>
<dbReference type="KEGG" id="bcoh:BC6307_21410"/>
<evidence type="ECO:0000259" key="1">
    <source>
        <dbReference type="PROSITE" id="PS51677"/>
    </source>
</evidence>
<dbReference type="Gene3D" id="3.20.20.370">
    <property type="entry name" value="Glycoside hydrolase/deacetylase"/>
    <property type="match status" value="1"/>
</dbReference>
<dbReference type="Pfam" id="PF01522">
    <property type="entry name" value="Polysacc_deac_1"/>
    <property type="match status" value="1"/>
</dbReference>
<dbReference type="AlphaFoldDB" id="A0A223KVY5"/>
<proteinExistence type="predicted"/>
<dbReference type="EMBL" id="CP018866">
    <property type="protein sequence ID" value="AST93639.1"/>
    <property type="molecule type" value="Genomic_DNA"/>
</dbReference>
<evidence type="ECO:0000313" key="2">
    <source>
        <dbReference type="EMBL" id="AST93639.1"/>
    </source>
</evidence>
<dbReference type="CDD" id="cd10941">
    <property type="entry name" value="CE4_PuuE_HpPgdA_like_2"/>
    <property type="match status" value="1"/>
</dbReference>
<dbReference type="STRING" id="1314751.GCA_001591425_03632"/>
<dbReference type="GO" id="GO:0005975">
    <property type="term" value="P:carbohydrate metabolic process"/>
    <property type="evidence" value="ECO:0007669"/>
    <property type="project" value="InterPro"/>
</dbReference>
<feature type="domain" description="NodB homology" evidence="1">
    <location>
        <begin position="20"/>
        <end position="285"/>
    </location>
</feature>
<protein>
    <recommendedName>
        <fullName evidence="1">NodB homology domain-containing protein</fullName>
    </recommendedName>
</protein>
<dbReference type="PANTHER" id="PTHR47561:SF1">
    <property type="entry name" value="POLYSACCHARIDE DEACETYLASE FAMILY PROTEIN (AFU_ORTHOLOGUE AFUA_6G05030)"/>
    <property type="match status" value="1"/>
</dbReference>